<gene>
    <name evidence="1" type="ORF">Taro_008457</name>
</gene>
<accession>A0A843U148</accession>
<proteinExistence type="predicted"/>
<evidence type="ECO:0000313" key="1">
    <source>
        <dbReference type="EMBL" id="MQL76066.1"/>
    </source>
</evidence>
<dbReference type="AlphaFoldDB" id="A0A843U148"/>
<reference evidence="1" key="1">
    <citation type="submission" date="2017-07" db="EMBL/GenBank/DDBJ databases">
        <title>Taro Niue Genome Assembly and Annotation.</title>
        <authorList>
            <person name="Atibalentja N."/>
            <person name="Keating K."/>
            <person name="Fields C.J."/>
        </authorList>
    </citation>
    <scope>NUCLEOTIDE SEQUENCE</scope>
    <source>
        <strain evidence="1">Niue_2</strain>
        <tissue evidence="1">Leaf</tissue>
    </source>
</reference>
<dbReference type="Proteomes" id="UP000652761">
    <property type="component" value="Unassembled WGS sequence"/>
</dbReference>
<protein>
    <submittedName>
        <fullName evidence="1">Uncharacterized protein</fullName>
    </submittedName>
</protein>
<sequence length="81" mass="8843">MSRSPPERNGSTCRDQIATGGSVAFTGTLIRDPLYGLPFYAMQTTLNSDFSCFCESLVMVSIVGNVNNKSNDHHLRSTAQK</sequence>
<dbReference type="EMBL" id="NMUH01000278">
    <property type="protein sequence ID" value="MQL76066.1"/>
    <property type="molecule type" value="Genomic_DNA"/>
</dbReference>
<evidence type="ECO:0000313" key="2">
    <source>
        <dbReference type="Proteomes" id="UP000652761"/>
    </source>
</evidence>
<comment type="caution">
    <text evidence="1">The sequence shown here is derived from an EMBL/GenBank/DDBJ whole genome shotgun (WGS) entry which is preliminary data.</text>
</comment>
<keyword evidence="2" id="KW-1185">Reference proteome</keyword>
<organism evidence="1 2">
    <name type="scientific">Colocasia esculenta</name>
    <name type="common">Wild taro</name>
    <name type="synonym">Arum esculentum</name>
    <dbReference type="NCBI Taxonomy" id="4460"/>
    <lineage>
        <taxon>Eukaryota</taxon>
        <taxon>Viridiplantae</taxon>
        <taxon>Streptophyta</taxon>
        <taxon>Embryophyta</taxon>
        <taxon>Tracheophyta</taxon>
        <taxon>Spermatophyta</taxon>
        <taxon>Magnoliopsida</taxon>
        <taxon>Liliopsida</taxon>
        <taxon>Araceae</taxon>
        <taxon>Aroideae</taxon>
        <taxon>Colocasieae</taxon>
        <taxon>Colocasia</taxon>
    </lineage>
</organism>
<name>A0A843U148_COLES</name>